<proteinExistence type="predicted"/>
<protein>
    <recommendedName>
        <fullName evidence="3">HTH deoR-type domain-containing protein</fullName>
    </recommendedName>
</protein>
<dbReference type="SUPFAM" id="SSF46785">
    <property type="entry name" value="Winged helix' DNA-binding domain"/>
    <property type="match status" value="1"/>
</dbReference>
<sequence length="221" mass="25597">MNLFIEKKAQEISFALLRVAAYIRRFELRRRIENLSYHLIENISYKNDDLTLQTIEGLISFITLAKNVYELEPVNYDILKRELTILKNEIEEYSGKFAVNDIEKFFTRVESIKVNTNKEEKYGNSNTAKEYGKEVAELSSNNAPVIQPTNRQQIIIDRLRTSGEGKLQLKDILEVLPEVSERTIRYDLKKLFRSGKIFREGSGPSSYYMLATKSGVDVINN</sequence>
<evidence type="ECO:0000259" key="3">
    <source>
        <dbReference type="Pfam" id="PF08220"/>
    </source>
</evidence>
<dbReference type="GO" id="GO:0003700">
    <property type="term" value="F:DNA-binding transcription factor activity"/>
    <property type="evidence" value="ECO:0007669"/>
    <property type="project" value="InterPro"/>
</dbReference>
<feature type="domain" description="HTH deoR-type" evidence="3">
    <location>
        <begin position="151"/>
        <end position="199"/>
    </location>
</feature>
<comment type="caution">
    <text evidence="4">The sequence shown here is derived from an EMBL/GenBank/DDBJ whole genome shotgun (WGS) entry which is preliminary data.</text>
</comment>
<keyword evidence="2" id="KW-0804">Transcription</keyword>
<evidence type="ECO:0000256" key="1">
    <source>
        <dbReference type="ARBA" id="ARBA00023015"/>
    </source>
</evidence>
<organism evidence="4 5">
    <name type="scientific">Candidatus Harrisonbacteria bacterium CG10_big_fil_rev_8_21_14_0_10_38_8</name>
    <dbReference type="NCBI Taxonomy" id="1974582"/>
    <lineage>
        <taxon>Bacteria</taxon>
        <taxon>Candidatus Harrisoniibacteriota</taxon>
    </lineage>
</organism>
<dbReference type="InterPro" id="IPR001034">
    <property type="entry name" value="DeoR_HTH"/>
</dbReference>
<evidence type="ECO:0000313" key="4">
    <source>
        <dbReference type="EMBL" id="PIT93092.1"/>
    </source>
</evidence>
<dbReference type="Proteomes" id="UP000229112">
    <property type="component" value="Unassembled WGS sequence"/>
</dbReference>
<evidence type="ECO:0000256" key="2">
    <source>
        <dbReference type="ARBA" id="ARBA00023163"/>
    </source>
</evidence>
<dbReference type="EMBL" id="PFAY01000012">
    <property type="protein sequence ID" value="PIT93092.1"/>
    <property type="molecule type" value="Genomic_DNA"/>
</dbReference>
<reference evidence="5" key="1">
    <citation type="submission" date="2017-09" db="EMBL/GenBank/DDBJ databases">
        <title>Depth-based differentiation of microbial function through sediment-hosted aquifers and enrichment of novel symbionts in the deep terrestrial subsurface.</title>
        <authorList>
            <person name="Probst A.J."/>
            <person name="Ladd B."/>
            <person name="Jarett J.K."/>
            <person name="Geller-Mcgrath D.E."/>
            <person name="Sieber C.M.K."/>
            <person name="Emerson J.B."/>
            <person name="Anantharaman K."/>
            <person name="Thomas B.C."/>
            <person name="Malmstrom R."/>
            <person name="Stieglmeier M."/>
            <person name="Klingl A."/>
            <person name="Woyke T."/>
            <person name="Ryan C.M."/>
            <person name="Banfield J.F."/>
        </authorList>
    </citation>
    <scope>NUCLEOTIDE SEQUENCE [LARGE SCALE GENOMIC DNA]</scope>
</reference>
<gene>
    <name evidence="4" type="ORF">COU06_01670</name>
</gene>
<dbReference type="InterPro" id="IPR036390">
    <property type="entry name" value="WH_DNA-bd_sf"/>
</dbReference>
<dbReference type="AlphaFoldDB" id="A0A2M6WJX9"/>
<evidence type="ECO:0000313" key="5">
    <source>
        <dbReference type="Proteomes" id="UP000229112"/>
    </source>
</evidence>
<name>A0A2M6WJX9_9BACT</name>
<accession>A0A2M6WJX9</accession>
<keyword evidence="1" id="KW-0805">Transcription regulation</keyword>
<dbReference type="Pfam" id="PF08220">
    <property type="entry name" value="HTH_DeoR"/>
    <property type="match status" value="1"/>
</dbReference>